<name>A0A2T2N003_CORCC</name>
<feature type="domain" description="GED" evidence="1">
    <location>
        <begin position="6"/>
        <end position="70"/>
    </location>
</feature>
<dbReference type="AlphaFoldDB" id="A0A2T2N003"/>
<gene>
    <name evidence="2" type="ORF">BS50DRAFT_449279</name>
</gene>
<sequence length="70" mass="7797">MNQYACSEALDCMQAYYKVALKRFVDDIAVEAIETKIIARLRDILSPIKVIYLAADVVKGVAGESEESRT</sequence>
<evidence type="ECO:0000259" key="1">
    <source>
        <dbReference type="PROSITE" id="PS51388"/>
    </source>
</evidence>
<accession>A0A2T2N003</accession>
<dbReference type="EMBL" id="KZ678197">
    <property type="protein sequence ID" value="PSN58785.1"/>
    <property type="molecule type" value="Genomic_DNA"/>
</dbReference>
<proteinExistence type="predicted"/>
<reference evidence="2 3" key="1">
    <citation type="journal article" date="2018" name="Front. Microbiol.">
        <title>Genome-Wide Analysis of Corynespora cassiicola Leaf Fall Disease Putative Effectors.</title>
        <authorList>
            <person name="Lopez D."/>
            <person name="Ribeiro S."/>
            <person name="Label P."/>
            <person name="Fumanal B."/>
            <person name="Venisse J.S."/>
            <person name="Kohler A."/>
            <person name="de Oliveira R.R."/>
            <person name="Labutti K."/>
            <person name="Lipzen A."/>
            <person name="Lail K."/>
            <person name="Bauer D."/>
            <person name="Ohm R.A."/>
            <person name="Barry K.W."/>
            <person name="Spatafora J."/>
            <person name="Grigoriev I.V."/>
            <person name="Martin F.M."/>
            <person name="Pujade-Renaud V."/>
        </authorList>
    </citation>
    <scope>NUCLEOTIDE SEQUENCE [LARGE SCALE GENOMIC DNA]</scope>
    <source>
        <strain evidence="2 3">Philippines</strain>
    </source>
</reference>
<dbReference type="OrthoDB" id="415706at2759"/>
<protein>
    <recommendedName>
        <fullName evidence="1">GED domain-containing protein</fullName>
    </recommendedName>
</protein>
<dbReference type="PROSITE" id="PS51388">
    <property type="entry name" value="GED"/>
    <property type="match status" value="1"/>
</dbReference>
<dbReference type="Proteomes" id="UP000240883">
    <property type="component" value="Unassembled WGS sequence"/>
</dbReference>
<organism evidence="2 3">
    <name type="scientific">Corynespora cassiicola Philippines</name>
    <dbReference type="NCBI Taxonomy" id="1448308"/>
    <lineage>
        <taxon>Eukaryota</taxon>
        <taxon>Fungi</taxon>
        <taxon>Dikarya</taxon>
        <taxon>Ascomycota</taxon>
        <taxon>Pezizomycotina</taxon>
        <taxon>Dothideomycetes</taxon>
        <taxon>Pleosporomycetidae</taxon>
        <taxon>Pleosporales</taxon>
        <taxon>Corynesporascaceae</taxon>
        <taxon>Corynespora</taxon>
    </lineage>
</organism>
<evidence type="ECO:0000313" key="3">
    <source>
        <dbReference type="Proteomes" id="UP000240883"/>
    </source>
</evidence>
<dbReference type="InterPro" id="IPR020850">
    <property type="entry name" value="GED_dom"/>
</dbReference>
<evidence type="ECO:0000313" key="2">
    <source>
        <dbReference type="EMBL" id="PSN58785.1"/>
    </source>
</evidence>
<feature type="non-terminal residue" evidence="2">
    <location>
        <position position="70"/>
    </location>
</feature>
<keyword evidence="3" id="KW-1185">Reference proteome</keyword>